<feature type="compositionally biased region" description="Polar residues" evidence="1">
    <location>
        <begin position="377"/>
        <end position="396"/>
    </location>
</feature>
<gene>
    <name evidence="4" type="ORF">CASFOL_029627</name>
</gene>
<dbReference type="Pfam" id="PF00190">
    <property type="entry name" value="Cupin_1"/>
    <property type="match status" value="2"/>
</dbReference>
<keyword evidence="5" id="KW-1185">Reference proteome</keyword>
<organism evidence="4 5">
    <name type="scientific">Castilleja foliolosa</name>
    <dbReference type="NCBI Taxonomy" id="1961234"/>
    <lineage>
        <taxon>Eukaryota</taxon>
        <taxon>Viridiplantae</taxon>
        <taxon>Streptophyta</taxon>
        <taxon>Embryophyta</taxon>
        <taxon>Tracheophyta</taxon>
        <taxon>Spermatophyta</taxon>
        <taxon>Magnoliopsida</taxon>
        <taxon>eudicotyledons</taxon>
        <taxon>Gunneridae</taxon>
        <taxon>Pentapetalae</taxon>
        <taxon>asterids</taxon>
        <taxon>lamiids</taxon>
        <taxon>Lamiales</taxon>
        <taxon>Orobanchaceae</taxon>
        <taxon>Pedicularideae</taxon>
        <taxon>Castillejinae</taxon>
        <taxon>Castilleja</taxon>
    </lineage>
</organism>
<dbReference type="AlphaFoldDB" id="A0ABD3C8F8"/>
<dbReference type="SMART" id="SM00835">
    <property type="entry name" value="Cupin_1"/>
    <property type="match status" value="2"/>
</dbReference>
<evidence type="ECO:0000256" key="1">
    <source>
        <dbReference type="SAM" id="MobiDB-lite"/>
    </source>
</evidence>
<dbReference type="SUPFAM" id="SSF51182">
    <property type="entry name" value="RmlC-like cupins"/>
    <property type="match status" value="2"/>
</dbReference>
<name>A0ABD3C8F8_9LAMI</name>
<dbReference type="EMBL" id="JAVIJP010000047">
    <property type="protein sequence ID" value="KAL3626078.1"/>
    <property type="molecule type" value="Genomic_DNA"/>
</dbReference>
<feature type="region of interest" description="Disordered" evidence="1">
    <location>
        <begin position="373"/>
        <end position="396"/>
    </location>
</feature>
<feature type="domain" description="Cupin type-1" evidence="3">
    <location>
        <begin position="104"/>
        <end position="256"/>
    </location>
</feature>
<dbReference type="PANTHER" id="PTHR31189:SF13">
    <property type="entry name" value="CUPINCIN"/>
    <property type="match status" value="1"/>
</dbReference>
<sequence>MSFKGKICLVLFTLLLSLATLALGTHDPDRKSPIERLRECSKRCESQHQQQGQHLEACQRRCQDEYQREKESYGDFGYILSDEREREEQQQKEENNPYVFEDRHFMTAMRTQHGRVRILQRFTDRSKLLKGIDNFRVSTLEADPQTFIVPSHWDADAVMFVANGRGTVSFVRQDRRESFNVKQGDIFRVKAGTTTYLINRDNNEKLVLAKLLQPINTPGQFEGFFGTGGENPKSYFRAFSDEILEAAFNTRKDRLQRLFGQQKEGIIIKASQEQIRSMSHQEEGTIWPFGGESKGTFNLYQQRPTHSNQYGQLYEVDSSHFRQLQDLDLAVSLANISQGAMTAPYYNSKATKIMIVVEGEGYFEMACPHVSQEGRRQGSQRAQRETSSGPSYQKVSSRLKRGTVVVVPAGHPLVAVASNNQNLQLLCFEVNYRDNEKFPLAGKRNVMKQLEREAKELAFGLPAREVEEVFDSQQEEFFFKGPRQQQKGRANA</sequence>
<evidence type="ECO:0000313" key="4">
    <source>
        <dbReference type="EMBL" id="KAL3626078.1"/>
    </source>
</evidence>
<feature type="chain" id="PRO_5044765797" description="Cupin type-1 domain-containing protein" evidence="2">
    <location>
        <begin position="25"/>
        <end position="492"/>
    </location>
</feature>
<dbReference type="InterPro" id="IPR011051">
    <property type="entry name" value="RmlC_Cupin_sf"/>
</dbReference>
<dbReference type="Gene3D" id="2.60.120.10">
    <property type="entry name" value="Jelly Rolls"/>
    <property type="match status" value="2"/>
</dbReference>
<proteinExistence type="predicted"/>
<evidence type="ECO:0000259" key="3">
    <source>
        <dbReference type="SMART" id="SM00835"/>
    </source>
</evidence>
<dbReference type="Proteomes" id="UP001632038">
    <property type="component" value="Unassembled WGS sequence"/>
</dbReference>
<feature type="signal peptide" evidence="2">
    <location>
        <begin position="1"/>
        <end position="24"/>
    </location>
</feature>
<comment type="caution">
    <text evidence="4">The sequence shown here is derived from an EMBL/GenBank/DDBJ whole genome shotgun (WGS) entry which is preliminary data.</text>
</comment>
<dbReference type="InterPro" id="IPR014710">
    <property type="entry name" value="RmlC-like_jellyroll"/>
</dbReference>
<reference evidence="5" key="1">
    <citation type="journal article" date="2024" name="IScience">
        <title>Strigolactones Initiate the Formation of Haustorium-like Structures in Castilleja.</title>
        <authorList>
            <person name="Buerger M."/>
            <person name="Peterson D."/>
            <person name="Chory J."/>
        </authorList>
    </citation>
    <scope>NUCLEOTIDE SEQUENCE [LARGE SCALE GENOMIC DNA]</scope>
</reference>
<dbReference type="InterPro" id="IPR006045">
    <property type="entry name" value="Cupin_1"/>
</dbReference>
<feature type="domain" description="Cupin type-1" evidence="3">
    <location>
        <begin position="297"/>
        <end position="467"/>
    </location>
</feature>
<evidence type="ECO:0000313" key="5">
    <source>
        <dbReference type="Proteomes" id="UP001632038"/>
    </source>
</evidence>
<keyword evidence="2" id="KW-0732">Signal</keyword>
<evidence type="ECO:0000256" key="2">
    <source>
        <dbReference type="SAM" id="SignalP"/>
    </source>
</evidence>
<accession>A0ABD3C8F8</accession>
<protein>
    <recommendedName>
        <fullName evidence="3">Cupin type-1 domain-containing protein</fullName>
    </recommendedName>
</protein>
<dbReference type="InterPro" id="IPR050253">
    <property type="entry name" value="Seed_Storage-Functional"/>
</dbReference>
<dbReference type="CDD" id="cd02244">
    <property type="entry name" value="cupin_7S_vicilin-like_N"/>
    <property type="match status" value="1"/>
</dbReference>
<dbReference type="CDD" id="cd02245">
    <property type="entry name" value="cupin_7S_vicilin-like_C"/>
    <property type="match status" value="1"/>
</dbReference>
<dbReference type="PANTHER" id="PTHR31189">
    <property type="entry name" value="OS03G0336100 PROTEIN-RELATED"/>
    <property type="match status" value="1"/>
</dbReference>